<evidence type="ECO:0000256" key="5">
    <source>
        <dbReference type="ARBA" id="ARBA00023163"/>
    </source>
</evidence>
<feature type="domain" description="Response regulatory" evidence="7">
    <location>
        <begin position="7"/>
        <end position="121"/>
    </location>
</feature>
<dbReference type="Proteomes" id="UP000315636">
    <property type="component" value="Unassembled WGS sequence"/>
</dbReference>
<evidence type="ECO:0000313" key="9">
    <source>
        <dbReference type="Proteomes" id="UP000315636"/>
    </source>
</evidence>
<dbReference type="InterPro" id="IPR011006">
    <property type="entry name" value="CheY-like_superfamily"/>
</dbReference>
<dbReference type="SUPFAM" id="SSF52172">
    <property type="entry name" value="CheY-like"/>
    <property type="match status" value="1"/>
</dbReference>
<evidence type="ECO:0000256" key="6">
    <source>
        <dbReference type="PROSITE-ProRule" id="PRU00169"/>
    </source>
</evidence>
<evidence type="ECO:0000256" key="1">
    <source>
        <dbReference type="ARBA" id="ARBA00022553"/>
    </source>
</evidence>
<dbReference type="Gene3D" id="3.40.50.2300">
    <property type="match status" value="1"/>
</dbReference>
<evidence type="ECO:0000259" key="7">
    <source>
        <dbReference type="PROSITE" id="PS50110"/>
    </source>
</evidence>
<dbReference type="SMART" id="SM00448">
    <property type="entry name" value="REC"/>
    <property type="match status" value="1"/>
</dbReference>
<dbReference type="Pfam" id="PF00072">
    <property type="entry name" value="Response_reg"/>
    <property type="match status" value="1"/>
</dbReference>
<evidence type="ECO:0000256" key="2">
    <source>
        <dbReference type="ARBA" id="ARBA00023012"/>
    </source>
</evidence>
<protein>
    <submittedName>
        <fullName evidence="8">Two-component system, response regulator, stage 0 sporulation protein F</fullName>
    </submittedName>
</protein>
<reference evidence="8 9" key="1">
    <citation type="submission" date="2017-05" db="EMBL/GenBank/DDBJ databases">
        <authorList>
            <person name="Varghese N."/>
            <person name="Submissions S."/>
        </authorList>
    </citation>
    <scope>NUCLEOTIDE SEQUENCE [LARGE SCALE GENOMIC DNA]</scope>
    <source>
        <strain evidence="8 9">DSM 45474</strain>
    </source>
</reference>
<evidence type="ECO:0000256" key="4">
    <source>
        <dbReference type="ARBA" id="ARBA00023125"/>
    </source>
</evidence>
<dbReference type="AlphaFoldDB" id="A0A521D7I1"/>
<dbReference type="PANTHER" id="PTHR44591">
    <property type="entry name" value="STRESS RESPONSE REGULATOR PROTEIN 1"/>
    <property type="match status" value="1"/>
</dbReference>
<proteinExistence type="predicted"/>
<name>A0A521D7I1_9BACL</name>
<keyword evidence="3" id="KW-0805">Transcription regulation</keyword>
<feature type="modified residue" description="4-aspartylphosphate" evidence="6">
    <location>
        <position position="56"/>
    </location>
</feature>
<keyword evidence="4" id="KW-0238">DNA-binding</keyword>
<sequence length="123" mass="14158">MTYAMKKLLIVDDQYGIRVLLKEVFSREGLQIFQAADGEAALEIIQTEKPDLVLLDMKMPGMDGLELLRHLQKEQIRINVIMMTAYGELDMVEEASKLGALTHFTKPFDIEELREEALRYLNL</sequence>
<gene>
    <name evidence="8" type="ORF">SAMN06264849_105189</name>
</gene>
<keyword evidence="1 6" id="KW-0597">Phosphoprotein</keyword>
<dbReference type="RefSeq" id="WP_281285934.1">
    <property type="nucleotide sequence ID" value="NZ_FXTI01000005.1"/>
</dbReference>
<dbReference type="InterPro" id="IPR050595">
    <property type="entry name" value="Bact_response_regulator"/>
</dbReference>
<dbReference type="InterPro" id="IPR001789">
    <property type="entry name" value="Sig_transdc_resp-reg_receiver"/>
</dbReference>
<evidence type="ECO:0000256" key="3">
    <source>
        <dbReference type="ARBA" id="ARBA00023015"/>
    </source>
</evidence>
<keyword evidence="5" id="KW-0804">Transcription</keyword>
<dbReference type="FunFam" id="3.40.50.2300:FF:000001">
    <property type="entry name" value="DNA-binding response regulator PhoB"/>
    <property type="match status" value="1"/>
</dbReference>
<dbReference type="PANTHER" id="PTHR44591:SF3">
    <property type="entry name" value="RESPONSE REGULATORY DOMAIN-CONTAINING PROTEIN"/>
    <property type="match status" value="1"/>
</dbReference>
<keyword evidence="9" id="KW-1185">Reference proteome</keyword>
<dbReference type="GO" id="GO:0003677">
    <property type="term" value="F:DNA binding"/>
    <property type="evidence" value="ECO:0007669"/>
    <property type="project" value="UniProtKB-KW"/>
</dbReference>
<dbReference type="GO" id="GO:0000160">
    <property type="term" value="P:phosphorelay signal transduction system"/>
    <property type="evidence" value="ECO:0007669"/>
    <property type="project" value="UniProtKB-KW"/>
</dbReference>
<organism evidence="8 9">
    <name type="scientific">Melghirimyces algeriensis</name>
    <dbReference type="NCBI Taxonomy" id="910412"/>
    <lineage>
        <taxon>Bacteria</taxon>
        <taxon>Bacillati</taxon>
        <taxon>Bacillota</taxon>
        <taxon>Bacilli</taxon>
        <taxon>Bacillales</taxon>
        <taxon>Thermoactinomycetaceae</taxon>
        <taxon>Melghirimyces</taxon>
    </lineage>
</organism>
<keyword evidence="2" id="KW-0902">Two-component regulatory system</keyword>
<dbReference type="PROSITE" id="PS50110">
    <property type="entry name" value="RESPONSE_REGULATORY"/>
    <property type="match status" value="1"/>
</dbReference>
<accession>A0A521D7I1</accession>
<dbReference type="EMBL" id="FXTI01000005">
    <property type="protein sequence ID" value="SMO67649.1"/>
    <property type="molecule type" value="Genomic_DNA"/>
</dbReference>
<evidence type="ECO:0000313" key="8">
    <source>
        <dbReference type="EMBL" id="SMO67649.1"/>
    </source>
</evidence>